<dbReference type="Gene3D" id="1.20.120.530">
    <property type="entry name" value="GntR ligand-binding domain-like"/>
    <property type="match status" value="1"/>
</dbReference>
<reference evidence="5" key="1">
    <citation type="submission" date="2020-12" db="EMBL/GenBank/DDBJ databases">
        <title>Bacterial taxonomy.</title>
        <authorList>
            <person name="Pan X."/>
        </authorList>
    </citation>
    <scope>NUCLEOTIDE SEQUENCE</scope>
    <source>
        <strain evidence="5">B2012</strain>
    </source>
</reference>
<evidence type="ECO:0000256" key="1">
    <source>
        <dbReference type="ARBA" id="ARBA00023015"/>
    </source>
</evidence>
<dbReference type="PANTHER" id="PTHR43537">
    <property type="entry name" value="TRANSCRIPTIONAL REGULATOR, GNTR FAMILY"/>
    <property type="match status" value="1"/>
</dbReference>
<keyword evidence="3" id="KW-0804">Transcription</keyword>
<dbReference type="InterPro" id="IPR011711">
    <property type="entry name" value="GntR_C"/>
</dbReference>
<dbReference type="PANTHER" id="PTHR43537:SF24">
    <property type="entry name" value="GLUCONATE OPERON TRANSCRIPTIONAL REPRESSOR"/>
    <property type="match status" value="1"/>
</dbReference>
<dbReference type="SUPFAM" id="SSF48008">
    <property type="entry name" value="GntR ligand-binding domain-like"/>
    <property type="match status" value="1"/>
</dbReference>
<evidence type="ECO:0000313" key="5">
    <source>
        <dbReference type="EMBL" id="MBJ3778515.1"/>
    </source>
</evidence>
<evidence type="ECO:0000256" key="3">
    <source>
        <dbReference type="ARBA" id="ARBA00023163"/>
    </source>
</evidence>
<evidence type="ECO:0000259" key="4">
    <source>
        <dbReference type="PROSITE" id="PS50949"/>
    </source>
</evidence>
<evidence type="ECO:0000256" key="2">
    <source>
        <dbReference type="ARBA" id="ARBA00023125"/>
    </source>
</evidence>
<dbReference type="EMBL" id="JAEKJA010000030">
    <property type="protein sequence ID" value="MBJ3778515.1"/>
    <property type="molecule type" value="Genomic_DNA"/>
</dbReference>
<dbReference type="Pfam" id="PF07729">
    <property type="entry name" value="FCD"/>
    <property type="match status" value="1"/>
</dbReference>
<dbReference type="CDD" id="cd07377">
    <property type="entry name" value="WHTH_GntR"/>
    <property type="match status" value="1"/>
</dbReference>
<dbReference type="PROSITE" id="PS50949">
    <property type="entry name" value="HTH_GNTR"/>
    <property type="match status" value="1"/>
</dbReference>
<keyword evidence="1" id="KW-0805">Transcription regulation</keyword>
<dbReference type="RefSeq" id="WP_198884421.1">
    <property type="nucleotide sequence ID" value="NZ_JAEKJA010000030.1"/>
</dbReference>
<dbReference type="GO" id="GO:0003677">
    <property type="term" value="F:DNA binding"/>
    <property type="evidence" value="ECO:0007669"/>
    <property type="project" value="UniProtKB-KW"/>
</dbReference>
<dbReference type="Pfam" id="PF00392">
    <property type="entry name" value="GntR"/>
    <property type="match status" value="1"/>
</dbReference>
<protein>
    <submittedName>
        <fullName evidence="5">GntR family transcriptional regulator</fullName>
    </submittedName>
</protein>
<dbReference type="SUPFAM" id="SSF46785">
    <property type="entry name" value="Winged helix' DNA-binding domain"/>
    <property type="match status" value="1"/>
</dbReference>
<sequence length="250" mass="27946">MKSTDTIVRPHRLLEEVGHGSNLVDDIAFRLQADILHGAFAPGQHLKQTDLCDRYGVSRTPIREALQQLQAQDMVVIVPNKGAIVQSPTASGLMEVYEIRAELEGFAAELAVANWTEDDEIELLSTQAKLTALVEIALSHANVTSESETKVATRIAAVNEEFHAIFRSACRNQRLKGLIVNLQNSVPVRQVWFAVKNANEAHRLNVEDHDEIIDAFRRRSPSDAREATRKHILRAGRWLVEAFGRQDTVD</sequence>
<dbReference type="Gene3D" id="1.10.10.10">
    <property type="entry name" value="Winged helix-like DNA-binding domain superfamily/Winged helix DNA-binding domain"/>
    <property type="match status" value="1"/>
</dbReference>
<dbReference type="InterPro" id="IPR036390">
    <property type="entry name" value="WH_DNA-bd_sf"/>
</dbReference>
<proteinExistence type="predicted"/>
<dbReference type="InterPro" id="IPR036388">
    <property type="entry name" value="WH-like_DNA-bd_sf"/>
</dbReference>
<organism evidence="5 6">
    <name type="scientific">Acuticoccus mangrovi</name>
    <dbReference type="NCBI Taxonomy" id="2796142"/>
    <lineage>
        <taxon>Bacteria</taxon>
        <taxon>Pseudomonadati</taxon>
        <taxon>Pseudomonadota</taxon>
        <taxon>Alphaproteobacteria</taxon>
        <taxon>Hyphomicrobiales</taxon>
        <taxon>Amorphaceae</taxon>
        <taxon>Acuticoccus</taxon>
    </lineage>
</organism>
<comment type="caution">
    <text evidence="5">The sequence shown here is derived from an EMBL/GenBank/DDBJ whole genome shotgun (WGS) entry which is preliminary data.</text>
</comment>
<keyword evidence="2" id="KW-0238">DNA-binding</keyword>
<dbReference type="GO" id="GO:0003700">
    <property type="term" value="F:DNA-binding transcription factor activity"/>
    <property type="evidence" value="ECO:0007669"/>
    <property type="project" value="InterPro"/>
</dbReference>
<dbReference type="SMART" id="SM00895">
    <property type="entry name" value="FCD"/>
    <property type="match status" value="1"/>
</dbReference>
<name>A0A934IUZ6_9HYPH</name>
<keyword evidence="6" id="KW-1185">Reference proteome</keyword>
<dbReference type="SMART" id="SM00345">
    <property type="entry name" value="HTH_GNTR"/>
    <property type="match status" value="1"/>
</dbReference>
<feature type="domain" description="HTH gntR-type" evidence="4">
    <location>
        <begin position="21"/>
        <end position="88"/>
    </location>
</feature>
<gene>
    <name evidence="5" type="ORF">JCR33_22635</name>
</gene>
<dbReference type="InterPro" id="IPR008920">
    <property type="entry name" value="TF_FadR/GntR_C"/>
</dbReference>
<evidence type="ECO:0000313" key="6">
    <source>
        <dbReference type="Proteomes" id="UP000609531"/>
    </source>
</evidence>
<dbReference type="InterPro" id="IPR000524">
    <property type="entry name" value="Tscrpt_reg_HTH_GntR"/>
</dbReference>
<dbReference type="Proteomes" id="UP000609531">
    <property type="component" value="Unassembled WGS sequence"/>
</dbReference>
<dbReference type="AlphaFoldDB" id="A0A934IUZ6"/>
<accession>A0A934IUZ6</accession>